<dbReference type="Gene3D" id="3.40.50.12090">
    <property type="match status" value="2"/>
</dbReference>
<organism evidence="2 3">
    <name type="scientific">Clostridium magnum DSM 2767</name>
    <dbReference type="NCBI Taxonomy" id="1121326"/>
    <lineage>
        <taxon>Bacteria</taxon>
        <taxon>Bacillati</taxon>
        <taxon>Bacillota</taxon>
        <taxon>Clostridia</taxon>
        <taxon>Eubacteriales</taxon>
        <taxon>Clostridiaceae</taxon>
        <taxon>Clostridium</taxon>
    </lineage>
</organism>
<name>A0A161YMI0_9CLOT</name>
<dbReference type="EMBL" id="LWAE01000002">
    <property type="protein sequence ID" value="KZL91862.1"/>
    <property type="molecule type" value="Genomic_DNA"/>
</dbReference>
<dbReference type="Gene3D" id="2.120.10.30">
    <property type="entry name" value="TolB, C-terminal domain"/>
    <property type="match status" value="1"/>
</dbReference>
<comment type="caution">
    <text evidence="2">The sequence shown here is derived from an EMBL/GenBank/DDBJ whole genome shotgun (WGS) entry which is preliminary data.</text>
</comment>
<gene>
    <name evidence="2" type="primary">lytC_3</name>
    <name evidence="2" type="ORF">CLMAG_16680</name>
</gene>
<dbReference type="STRING" id="1121326.CLMAG_16680"/>
<dbReference type="Pfam" id="PF16472">
    <property type="entry name" value="DUF5050"/>
    <property type="match status" value="1"/>
</dbReference>
<evidence type="ECO:0000313" key="3">
    <source>
        <dbReference type="Proteomes" id="UP000076603"/>
    </source>
</evidence>
<dbReference type="InterPro" id="IPR051922">
    <property type="entry name" value="Bact_Sporulation_Assoc"/>
</dbReference>
<feature type="domain" description="Prolow-density lipoprotein receptor-related protein 1-like beta-propeller" evidence="1">
    <location>
        <begin position="339"/>
        <end position="615"/>
    </location>
</feature>
<dbReference type="Proteomes" id="UP000076603">
    <property type="component" value="Unassembled WGS sequence"/>
</dbReference>
<reference evidence="2 3" key="1">
    <citation type="submission" date="2016-04" db="EMBL/GenBank/DDBJ databases">
        <title>Genome sequence of Clostridium magnum DSM 2767.</title>
        <authorList>
            <person name="Poehlein A."/>
            <person name="Uhlig R."/>
            <person name="Fischer R."/>
            <person name="Bahl H."/>
            <person name="Daniel R."/>
        </authorList>
    </citation>
    <scope>NUCLEOTIDE SEQUENCE [LARGE SCALE GENOMIC DNA]</scope>
    <source>
        <strain evidence="2 3">DSM 2767</strain>
    </source>
</reference>
<dbReference type="EC" id="3.5.1.28" evidence="2"/>
<dbReference type="InterPro" id="IPR007253">
    <property type="entry name" value="Cell_wall-bd_2"/>
</dbReference>
<dbReference type="OrthoDB" id="1937626at2"/>
<dbReference type="RefSeq" id="WP_066620732.1">
    <property type="nucleotide sequence ID" value="NZ_FQXL01000022.1"/>
</dbReference>
<dbReference type="AlphaFoldDB" id="A0A161YMI0"/>
<dbReference type="SUPFAM" id="SSF82171">
    <property type="entry name" value="DPP6 N-terminal domain-like"/>
    <property type="match status" value="1"/>
</dbReference>
<dbReference type="InterPro" id="IPR011042">
    <property type="entry name" value="6-blade_b-propeller_TolB-like"/>
</dbReference>
<dbReference type="Pfam" id="PF04122">
    <property type="entry name" value="CW_binding_2"/>
    <property type="match status" value="3"/>
</dbReference>
<proteinExistence type="predicted"/>
<keyword evidence="3" id="KW-1185">Reference proteome</keyword>
<dbReference type="GO" id="GO:0008745">
    <property type="term" value="F:N-acetylmuramoyl-L-alanine amidase activity"/>
    <property type="evidence" value="ECO:0007669"/>
    <property type="project" value="UniProtKB-EC"/>
</dbReference>
<dbReference type="SUPFAM" id="SSF63825">
    <property type="entry name" value="YWTD domain"/>
    <property type="match status" value="1"/>
</dbReference>
<dbReference type="PANTHER" id="PTHR30032:SF8">
    <property type="entry name" value="GERMINATION-SPECIFIC N-ACETYLMURAMOYL-L-ALANINE AMIDASE"/>
    <property type="match status" value="1"/>
</dbReference>
<dbReference type="PANTHER" id="PTHR30032">
    <property type="entry name" value="N-ACETYLMURAMOYL-L-ALANINE AMIDASE-RELATED"/>
    <property type="match status" value="1"/>
</dbReference>
<protein>
    <submittedName>
        <fullName evidence="2">N-acetylmuramoyl-L-alanine amidase LytC</fullName>
        <ecNumber evidence="2">3.5.1.28</ecNumber>
    </submittedName>
</protein>
<sequence>MIKLKKILIFLVPLIFVFTKVWSLTTPQVSTVSKVTRLSGDTRYKTSIEILNSSWKESKNLVLASGEDFPDALCSVSLAKQLDAPILLVEKSMISEETITKIKDLKVQTLFIIGGEASISKTTEDALRKIPNISITRLSGSNRYETSVTIANYIHSNFNTGSEIVVTSGLGFADALSIAPIAAKKGMPIILSSKDTLSDTTKTYLSAKKITKSYVVGGLGVISDSLLSKFPGSERIAGADRYDTNIDVINHFGEYDYTNVYTASGENFPDALSGAAVAAKNSSFIVLTPKTPGNKTKGFLYSLAKLNSSTKNIVVLGGDGVVPDETIEKLTTREEDYLGNVINGLSVSYNNGYIYYRKPSDNYALYRVKADGSGNIKLANQPLASTNIVGNTMYYSVVFGNDHGIYKSNIDGTNKVKLSSSYPRHMQLDGDWLYYTQSVPDTGGGELCKIKIDGTNEMKIHLNLNESYSIEVGLPFCVKEGWIYTNMYILTNPVKPQFAMIRTDGSTVKQVTNKTLSRFQPVYNWIFYSDIQGIHKVKNDGTEDTLLTSVERKDGGVYSINIYNDYIYYTVTEFGGTPEQIGLFKVKLDGSENTKLTDHVARYLWTVPGWIYFDTGGNEILRIKLDGTGLEQV</sequence>
<evidence type="ECO:0000313" key="2">
    <source>
        <dbReference type="EMBL" id="KZL91862.1"/>
    </source>
</evidence>
<dbReference type="PATRIC" id="fig|1121326.3.peg.1644"/>
<keyword evidence="2" id="KW-0378">Hydrolase</keyword>
<dbReference type="InterPro" id="IPR032485">
    <property type="entry name" value="LRP1-like_beta_prop"/>
</dbReference>
<evidence type="ECO:0000259" key="1">
    <source>
        <dbReference type="Pfam" id="PF16472"/>
    </source>
</evidence>
<accession>A0A161YMI0</accession>